<dbReference type="SMART" id="SM00331">
    <property type="entry name" value="PP2C_SIG"/>
    <property type="match status" value="1"/>
</dbReference>
<keyword evidence="1" id="KW-0378">Hydrolase</keyword>
<dbReference type="PROSITE" id="PS50110">
    <property type="entry name" value="RESPONSE_REGULATORY"/>
    <property type="match status" value="1"/>
</dbReference>
<keyword evidence="5" id="KW-1185">Reference proteome</keyword>
<organism evidence="4 5">
    <name type="scientific">Aquipseudomonas alcaligenes</name>
    <name type="common">Pseudomonas alcaligenes</name>
    <dbReference type="NCBI Taxonomy" id="43263"/>
    <lineage>
        <taxon>Bacteria</taxon>
        <taxon>Pseudomonadati</taxon>
        <taxon>Pseudomonadota</taxon>
        <taxon>Gammaproteobacteria</taxon>
        <taxon>Pseudomonadales</taxon>
        <taxon>Pseudomonadaceae</taxon>
        <taxon>Aquipseudomonas</taxon>
    </lineage>
</organism>
<dbReference type="Proteomes" id="UP000744555">
    <property type="component" value="Unassembled WGS sequence"/>
</dbReference>
<dbReference type="CDD" id="cd16936">
    <property type="entry name" value="HATPase_RsbW-like"/>
    <property type="match status" value="1"/>
</dbReference>
<dbReference type="SUPFAM" id="SSF55874">
    <property type="entry name" value="ATPase domain of HSP90 chaperone/DNA topoisomerase II/histidine kinase"/>
    <property type="match status" value="1"/>
</dbReference>
<evidence type="ECO:0000313" key="5">
    <source>
        <dbReference type="Proteomes" id="UP000744555"/>
    </source>
</evidence>
<comment type="caution">
    <text evidence="4">The sequence shown here is derived from an EMBL/GenBank/DDBJ whole genome shotgun (WGS) entry which is preliminary data.</text>
</comment>
<dbReference type="Pfam" id="PF07228">
    <property type="entry name" value="SpoIIE"/>
    <property type="match status" value="1"/>
</dbReference>
<accession>A0ABR7S099</accession>
<feature type="modified residue" description="4-aspartylphosphate" evidence="2">
    <location>
        <position position="55"/>
    </location>
</feature>
<dbReference type="Pfam" id="PF00072">
    <property type="entry name" value="Response_reg"/>
    <property type="match status" value="1"/>
</dbReference>
<feature type="domain" description="Response regulatory" evidence="3">
    <location>
        <begin position="6"/>
        <end position="121"/>
    </location>
</feature>
<dbReference type="InterPro" id="IPR036457">
    <property type="entry name" value="PPM-type-like_dom_sf"/>
</dbReference>
<dbReference type="Gene3D" id="3.40.50.2300">
    <property type="match status" value="1"/>
</dbReference>
<evidence type="ECO:0000259" key="3">
    <source>
        <dbReference type="PROSITE" id="PS50110"/>
    </source>
</evidence>
<dbReference type="InterPro" id="IPR036890">
    <property type="entry name" value="HATPase_C_sf"/>
</dbReference>
<dbReference type="InterPro" id="IPR001932">
    <property type="entry name" value="PPM-type_phosphatase-like_dom"/>
</dbReference>
<dbReference type="Pfam" id="PF13581">
    <property type="entry name" value="HATPase_c_2"/>
    <property type="match status" value="1"/>
</dbReference>
<dbReference type="PANTHER" id="PTHR43156:SF2">
    <property type="entry name" value="STAGE II SPORULATION PROTEIN E"/>
    <property type="match status" value="1"/>
</dbReference>
<evidence type="ECO:0000313" key="4">
    <source>
        <dbReference type="EMBL" id="MBC9250432.1"/>
    </source>
</evidence>
<dbReference type="SUPFAM" id="SSF52172">
    <property type="entry name" value="CheY-like"/>
    <property type="match status" value="1"/>
</dbReference>
<dbReference type="SMART" id="SM00448">
    <property type="entry name" value="REC"/>
    <property type="match status" value="1"/>
</dbReference>
<dbReference type="SUPFAM" id="SSF81606">
    <property type="entry name" value="PP2C-like"/>
    <property type="match status" value="1"/>
</dbReference>
<dbReference type="EMBL" id="LZEU01000001">
    <property type="protein sequence ID" value="MBC9250432.1"/>
    <property type="molecule type" value="Genomic_DNA"/>
</dbReference>
<dbReference type="Gene3D" id="3.60.40.10">
    <property type="entry name" value="PPM-type phosphatase domain"/>
    <property type="match status" value="1"/>
</dbReference>
<dbReference type="InterPro" id="IPR001789">
    <property type="entry name" value="Sig_transdc_resp-reg_receiver"/>
</dbReference>
<dbReference type="InterPro" id="IPR052016">
    <property type="entry name" value="Bact_Sigma-Reg"/>
</dbReference>
<proteinExistence type="predicted"/>
<dbReference type="PANTHER" id="PTHR43156">
    <property type="entry name" value="STAGE II SPORULATION PROTEIN E-RELATED"/>
    <property type="match status" value="1"/>
</dbReference>
<dbReference type="InterPro" id="IPR003594">
    <property type="entry name" value="HATPase_dom"/>
</dbReference>
<gene>
    <name evidence="4" type="ORF">A9179_09125</name>
</gene>
<protein>
    <submittedName>
        <fullName evidence="4">Fused response regulator/phosphatase</fullName>
    </submittedName>
</protein>
<dbReference type="Gene3D" id="3.30.565.10">
    <property type="entry name" value="Histidine kinase-like ATPase, C-terminal domain"/>
    <property type="match status" value="1"/>
</dbReference>
<name>A0ABR7S099_AQUAC</name>
<dbReference type="RefSeq" id="WP_187805528.1">
    <property type="nucleotide sequence ID" value="NZ_LZEU01000001.1"/>
</dbReference>
<keyword evidence="2" id="KW-0597">Phosphoprotein</keyword>
<dbReference type="InterPro" id="IPR011006">
    <property type="entry name" value="CheY-like_superfamily"/>
</dbReference>
<evidence type="ECO:0000256" key="1">
    <source>
        <dbReference type="ARBA" id="ARBA00022801"/>
    </source>
</evidence>
<reference evidence="4 5" key="1">
    <citation type="submission" date="2016-06" db="EMBL/GenBank/DDBJ databases">
        <authorList>
            <person name="Ramos C."/>
            <person name="Pintado A."/>
            <person name="Crespo-Gomez J.I."/>
        </authorList>
    </citation>
    <scope>NUCLEOTIDE SEQUENCE [LARGE SCALE GENOMIC DNA]</scope>
    <source>
        <strain evidence="4 5">AVO110</strain>
    </source>
</reference>
<evidence type="ECO:0000256" key="2">
    <source>
        <dbReference type="PROSITE-ProRule" id="PRU00169"/>
    </source>
</evidence>
<sequence>MPTRLSILIAEDNAADRMLLSTIVNREGHRVLTASNGLEAFTLFLQERPQLVLMDALMPVMDGFEAARRIKDATGDALVPIIFLTSLTESEALVRCLEVGDDFLAKPYNRVILEAKIRAMDRLRRLHDTVLQQRDLIAKHNEHLLTEQRVAKAVFDKVAHSGCLNAPNIRYLQSPFALFNGDLLLAAFKPSGGMHVFLGDFTGHGLPAAIGAMPLAEVFYGMTAKGFSMTEILREMNAKLKRILPIGVFCCATLFNLSFQRRVVEVWNGGLPDGYLYRHASGERVPLVSRHLPLGVLEPTSFNDSIEVFALEEGDRLFLFSDGVLETCDASGQMFGEQRLQSVFAAGHAPERLFDELQAALAAFRGEAQDDVSMLEVCQVAEGSLSRPPLAFTDSGQSSPLDWSASFEFRAETLKRFNPLPFLLQLLLEVQGLRAQGGALYTVLAELYSNALEHGVLGLDSSLKRNASGFASYYRERGERLQGLQQGFVRFHLQVVQENGGGRLRVSVEDSGGGFDLARVLNVERAADSLSGRGLRLIRQLTDQCQWAADGRGASVEFCWKAQA</sequence>